<dbReference type="InterPro" id="IPR051012">
    <property type="entry name" value="CellSynth/LPSAsmb/PSIAsmb"/>
</dbReference>
<protein>
    <recommendedName>
        <fullName evidence="7">Tetratricopeptide repeat protein</fullName>
    </recommendedName>
</protein>
<evidence type="ECO:0008006" key="7">
    <source>
        <dbReference type="Google" id="ProtNLM"/>
    </source>
</evidence>
<dbReference type="PANTHER" id="PTHR45586:SF1">
    <property type="entry name" value="LIPOPOLYSACCHARIDE ASSEMBLY PROTEIN B"/>
    <property type="match status" value="1"/>
</dbReference>
<dbReference type="Proteomes" id="UP000316775">
    <property type="component" value="Unassembled WGS sequence"/>
</dbReference>
<dbReference type="Pfam" id="PF13181">
    <property type="entry name" value="TPR_8"/>
    <property type="match status" value="2"/>
</dbReference>
<sequence length="566" mass="63669">MKMNKLNKVTMNKIKFLSIALFASASVLQAQDIDEVKKQIDAEQFQKAKTSLKSIIKSNPSEGKAFFLLGNIYLKQSVIDSAKITYNEGLKAKDDAHFNNIGLGQIDLENNNPTAAKAKFESVKNDMRKKDFEEYIYIAKAYMNNSNPDYKAALATLELAKEKNADEPQVLLAFGDAYYGDKNQNQAFSNYRNAFQADNSLIRAKVQLGVLLKGAKAYQEAVAAYNEVIALSPNYAPVYRELAETYYYWALNVPGRYDEYIKQALSYYEKYMTLTDYSLDSRMRHADFLILAKDYKALEVEANKMKELDKVNPRILRYLGYAAFENGHIDEAISSLEEFIKNPSNKVISLDYLYLGQAKIKKGTNADATAVDPALYAEGIALIKKAVELEPSVADGLGDLGKEYYEKKMFKEAAAILEIATSYNESRTFLLDNYYLGNAIYFDNAGKPVAERDTIALKKADIAYGNVLKASPETVDAYVSRARTNSLLEDDQAMIKYYQEYIDHVTAKGPEELAKPNVKAKLLEAYSTMAAGYANFDKPKAIEYFKKALEVDPTNEYSIQALKTLQ</sequence>
<dbReference type="AlphaFoldDB" id="A0A4Y4B2E8"/>
<accession>A0A4Y4B2E8</accession>
<feature type="repeat" description="TPR" evidence="3">
    <location>
        <begin position="523"/>
        <end position="555"/>
    </location>
</feature>
<organism evidence="5 6">
    <name type="scientific">Flavobacterium flevense</name>
    <dbReference type="NCBI Taxonomy" id="983"/>
    <lineage>
        <taxon>Bacteria</taxon>
        <taxon>Pseudomonadati</taxon>
        <taxon>Bacteroidota</taxon>
        <taxon>Flavobacteriia</taxon>
        <taxon>Flavobacteriales</taxon>
        <taxon>Flavobacteriaceae</taxon>
        <taxon>Flavobacterium</taxon>
    </lineage>
</organism>
<evidence type="ECO:0000313" key="5">
    <source>
        <dbReference type="EMBL" id="GEC73572.1"/>
    </source>
</evidence>
<dbReference type="InterPro" id="IPR019734">
    <property type="entry name" value="TPR_rpt"/>
</dbReference>
<evidence type="ECO:0000313" key="6">
    <source>
        <dbReference type="Proteomes" id="UP000316775"/>
    </source>
</evidence>
<evidence type="ECO:0000256" key="2">
    <source>
        <dbReference type="ARBA" id="ARBA00022803"/>
    </source>
</evidence>
<keyword evidence="6" id="KW-1185">Reference proteome</keyword>
<dbReference type="SMART" id="SM00028">
    <property type="entry name" value="TPR"/>
    <property type="match status" value="6"/>
</dbReference>
<feature type="repeat" description="TPR" evidence="3">
    <location>
        <begin position="202"/>
        <end position="235"/>
    </location>
</feature>
<evidence type="ECO:0000256" key="4">
    <source>
        <dbReference type="SAM" id="SignalP"/>
    </source>
</evidence>
<dbReference type="STRING" id="983.SAMN05443543_104304"/>
<proteinExistence type="predicted"/>
<dbReference type="Gene3D" id="1.25.40.10">
    <property type="entry name" value="Tetratricopeptide repeat domain"/>
    <property type="match status" value="3"/>
</dbReference>
<dbReference type="PROSITE" id="PS50005">
    <property type="entry name" value="TPR"/>
    <property type="match status" value="2"/>
</dbReference>
<dbReference type="SUPFAM" id="SSF48452">
    <property type="entry name" value="TPR-like"/>
    <property type="match status" value="3"/>
</dbReference>
<dbReference type="InterPro" id="IPR011990">
    <property type="entry name" value="TPR-like_helical_dom_sf"/>
</dbReference>
<feature type="chain" id="PRO_5021218000" description="Tetratricopeptide repeat protein" evidence="4">
    <location>
        <begin position="31"/>
        <end position="566"/>
    </location>
</feature>
<keyword evidence="1" id="KW-0677">Repeat</keyword>
<dbReference type="EMBL" id="BJNP01000050">
    <property type="protein sequence ID" value="GEC73572.1"/>
    <property type="molecule type" value="Genomic_DNA"/>
</dbReference>
<reference evidence="5 6" key="1">
    <citation type="submission" date="2019-06" db="EMBL/GenBank/DDBJ databases">
        <title>Whole genome shotgun sequence of Flavobacterium flevense NBRC 14960.</title>
        <authorList>
            <person name="Hosoyama A."/>
            <person name="Uohara A."/>
            <person name="Ohji S."/>
            <person name="Ichikawa N."/>
        </authorList>
    </citation>
    <scope>NUCLEOTIDE SEQUENCE [LARGE SCALE GENOMIC DNA]</scope>
    <source>
        <strain evidence="5 6">NBRC 14960</strain>
    </source>
</reference>
<keyword evidence="4" id="KW-0732">Signal</keyword>
<name>A0A4Y4B2E8_9FLAO</name>
<feature type="signal peptide" evidence="4">
    <location>
        <begin position="1"/>
        <end position="30"/>
    </location>
</feature>
<evidence type="ECO:0000256" key="3">
    <source>
        <dbReference type="PROSITE-ProRule" id="PRU00339"/>
    </source>
</evidence>
<evidence type="ECO:0000256" key="1">
    <source>
        <dbReference type="ARBA" id="ARBA00022737"/>
    </source>
</evidence>
<comment type="caution">
    <text evidence="5">The sequence shown here is derived from an EMBL/GenBank/DDBJ whole genome shotgun (WGS) entry which is preliminary data.</text>
</comment>
<gene>
    <name evidence="5" type="ORF">FFL01_31110</name>
</gene>
<dbReference type="PANTHER" id="PTHR45586">
    <property type="entry name" value="TPR REPEAT-CONTAINING PROTEIN PA4667"/>
    <property type="match status" value="1"/>
</dbReference>
<keyword evidence="2 3" id="KW-0802">TPR repeat</keyword>